<name>A0ACB9QZW3_9MYRT</name>
<evidence type="ECO:0000313" key="2">
    <source>
        <dbReference type="Proteomes" id="UP001057402"/>
    </source>
</evidence>
<proteinExistence type="predicted"/>
<accession>A0ACB9QZW3</accession>
<comment type="caution">
    <text evidence="1">The sequence shown here is derived from an EMBL/GenBank/DDBJ whole genome shotgun (WGS) entry which is preliminary data.</text>
</comment>
<dbReference type="EMBL" id="CM042883">
    <property type="protein sequence ID" value="KAI4372195.1"/>
    <property type="molecule type" value="Genomic_DNA"/>
</dbReference>
<dbReference type="Proteomes" id="UP001057402">
    <property type="component" value="Chromosome 4"/>
</dbReference>
<reference evidence="2" key="1">
    <citation type="journal article" date="2023" name="Front. Plant Sci.">
        <title>Chromosomal-level genome assembly of Melastoma candidum provides insights into trichome evolution.</title>
        <authorList>
            <person name="Zhong Y."/>
            <person name="Wu W."/>
            <person name="Sun C."/>
            <person name="Zou P."/>
            <person name="Liu Y."/>
            <person name="Dai S."/>
            <person name="Zhou R."/>
        </authorList>
    </citation>
    <scope>NUCLEOTIDE SEQUENCE [LARGE SCALE GENOMIC DNA]</scope>
</reference>
<protein>
    <submittedName>
        <fullName evidence="1">Uncharacterized protein</fullName>
    </submittedName>
</protein>
<keyword evidence="2" id="KW-1185">Reference proteome</keyword>
<organism evidence="1 2">
    <name type="scientific">Melastoma candidum</name>
    <dbReference type="NCBI Taxonomy" id="119954"/>
    <lineage>
        <taxon>Eukaryota</taxon>
        <taxon>Viridiplantae</taxon>
        <taxon>Streptophyta</taxon>
        <taxon>Embryophyta</taxon>
        <taxon>Tracheophyta</taxon>
        <taxon>Spermatophyta</taxon>
        <taxon>Magnoliopsida</taxon>
        <taxon>eudicotyledons</taxon>
        <taxon>Gunneridae</taxon>
        <taxon>Pentapetalae</taxon>
        <taxon>rosids</taxon>
        <taxon>malvids</taxon>
        <taxon>Myrtales</taxon>
        <taxon>Melastomataceae</taxon>
        <taxon>Melastomatoideae</taxon>
        <taxon>Melastomateae</taxon>
        <taxon>Melastoma</taxon>
    </lineage>
</organism>
<gene>
    <name evidence="1" type="ORF">MLD38_010459</name>
</gene>
<sequence>MREMSELYAKLPMVENFTSGTLPMGRHWISEQHHREETRLKFHQVPSVEEQSMLRHHPFKVMRGWLKDIVSTNMAAPPGSFLECHHTSAGKPTVLVIGQPSVLHVCPEPLTSKFNLVKAYESPLPLPSFLAASAHDPASFRALFTSGVTSVSASSILDHLPSLRIIVTTSIGLDHIDLKECGRRGISVANAGDIFPDDVADTAVALTIDVLRRVSAADRFVRKGAWASRVEYPLGSKVSGKRVGIIGLGSIGLRVARRMEGFGCPISYNSRNKKPSVPYAFYSGVHELASNVDILVICCALNEETRHLIDSSVMLALGKDGVVINIARGAIINEEELVGCLVQGDIAGAGLDVFEDEPNVPKELFSLDNVVLSPHAAVFTKESLMELANLMAGNLEAFFEDKPLLTPVNLDEMTR</sequence>
<evidence type="ECO:0000313" key="1">
    <source>
        <dbReference type="EMBL" id="KAI4372195.1"/>
    </source>
</evidence>